<accession>A0A267ML41</accession>
<evidence type="ECO:0000313" key="2">
    <source>
        <dbReference type="Proteomes" id="UP000216024"/>
    </source>
</evidence>
<dbReference type="Proteomes" id="UP000216024">
    <property type="component" value="Unassembled WGS sequence"/>
</dbReference>
<keyword evidence="2" id="KW-1185">Reference proteome</keyword>
<dbReference type="AlphaFoldDB" id="A0A267ML41"/>
<sequence>MLNQIHNEVKKLFENITKHSNSDVARKIAFGMDLPFSPTKNDKNEWVKYISSELEKQFDEQTIKSIRLGCYCTENGKLDESKEFIKNIYDTSVSMVDFVDKMNEYKVGWYIKDGYLFTKYFSCPCPMLESVDVLPTKTWCYCTVGYNKKIFEYVFDCEVDIELLESIKMGNTQCLMKIIPLIPKIISNDNKV</sequence>
<evidence type="ECO:0000313" key="1">
    <source>
        <dbReference type="EMBL" id="PAB60324.1"/>
    </source>
</evidence>
<organism evidence="1 2">
    <name type="scientific">Anaeromicrobium sediminis</name>
    <dbReference type="NCBI Taxonomy" id="1478221"/>
    <lineage>
        <taxon>Bacteria</taxon>
        <taxon>Bacillati</taxon>
        <taxon>Bacillota</taxon>
        <taxon>Clostridia</taxon>
        <taxon>Peptostreptococcales</taxon>
        <taxon>Thermotaleaceae</taxon>
        <taxon>Anaeromicrobium</taxon>
    </lineage>
</organism>
<reference evidence="1 2" key="1">
    <citation type="submission" date="2017-06" db="EMBL/GenBank/DDBJ databases">
        <title>Draft genome sequence of anaerobic fermentative bacterium Anaeromicrobium sediminis DY2726D isolated from West Pacific Ocean sediments.</title>
        <authorList>
            <person name="Zeng X."/>
        </authorList>
    </citation>
    <scope>NUCLEOTIDE SEQUENCE [LARGE SCALE GENOMIC DNA]</scope>
    <source>
        <strain evidence="1 2">DY2726D</strain>
    </source>
</reference>
<name>A0A267ML41_9FIRM</name>
<protein>
    <recommendedName>
        <fullName evidence="3">L-2-amino-thiazoline-4-carboxylic acid hydrolase</fullName>
    </recommendedName>
</protein>
<proteinExistence type="predicted"/>
<dbReference type="EMBL" id="NIBG01000003">
    <property type="protein sequence ID" value="PAB60324.1"/>
    <property type="molecule type" value="Genomic_DNA"/>
</dbReference>
<dbReference type="OrthoDB" id="2035251at2"/>
<comment type="caution">
    <text evidence="1">The sequence shown here is derived from an EMBL/GenBank/DDBJ whole genome shotgun (WGS) entry which is preliminary data.</text>
</comment>
<dbReference type="InterPro" id="IPR046142">
    <property type="entry name" value="DUF6144"/>
</dbReference>
<dbReference type="Pfam" id="PF19641">
    <property type="entry name" value="DUF6144"/>
    <property type="match status" value="1"/>
</dbReference>
<gene>
    <name evidence="1" type="ORF">CCE28_05360</name>
</gene>
<evidence type="ECO:0008006" key="3">
    <source>
        <dbReference type="Google" id="ProtNLM"/>
    </source>
</evidence>